<dbReference type="KEGG" id="elux:BTN50_0174"/>
<evidence type="ECO:0000313" key="1">
    <source>
        <dbReference type="EMBL" id="ATF08715.1"/>
    </source>
</evidence>
<dbReference type="Proteomes" id="UP000218160">
    <property type="component" value="Chromosome 1"/>
</dbReference>
<dbReference type="AlphaFoldDB" id="A0A291B6U3"/>
<dbReference type="EMBL" id="CP020660">
    <property type="protein sequence ID" value="ATF08715.1"/>
    <property type="molecule type" value="Genomic_DNA"/>
</dbReference>
<evidence type="ECO:0008006" key="3">
    <source>
        <dbReference type="Google" id="ProtNLM"/>
    </source>
</evidence>
<protein>
    <recommendedName>
        <fullName evidence="3">Mobile element protein</fullName>
    </recommendedName>
</protein>
<keyword evidence="2" id="KW-1185">Reference proteome</keyword>
<proteinExistence type="predicted"/>
<gene>
    <name evidence="1" type="ORF">BTN50_0174</name>
</gene>
<organism evidence="1 2">
    <name type="scientific">Candidatus Enterovibrio altilux</name>
    <dbReference type="NCBI Taxonomy" id="1927128"/>
    <lineage>
        <taxon>Bacteria</taxon>
        <taxon>Pseudomonadati</taxon>
        <taxon>Pseudomonadota</taxon>
        <taxon>Gammaproteobacteria</taxon>
        <taxon>Vibrionales</taxon>
        <taxon>Vibrionaceae</taxon>
        <taxon>Enterovibrio</taxon>
    </lineage>
</organism>
<name>A0A291B6U3_9GAMM</name>
<reference evidence="2" key="1">
    <citation type="submission" date="2017-04" db="EMBL/GenBank/DDBJ databases">
        <title>Genome evolution of the luminous symbionts of deep sea anglerfish.</title>
        <authorList>
            <person name="Hendry T.A."/>
        </authorList>
    </citation>
    <scope>NUCLEOTIDE SEQUENCE [LARGE SCALE GENOMIC DNA]</scope>
</reference>
<evidence type="ECO:0000313" key="2">
    <source>
        <dbReference type="Proteomes" id="UP000218160"/>
    </source>
</evidence>
<accession>A0A291B6U3</accession>
<sequence>MLLSWSHYSCISKGATTINVTFKTKNKGIIQYLTIDSTVKTNEK</sequence>